<evidence type="ECO:0000313" key="3">
    <source>
        <dbReference type="EMBL" id="TWW01569.1"/>
    </source>
</evidence>
<gene>
    <name evidence="3" type="ORF">FEF09_06110</name>
</gene>
<evidence type="ECO:0000313" key="4">
    <source>
        <dbReference type="Proteomes" id="UP000318815"/>
    </source>
</evidence>
<feature type="domain" description="Teneurin-like YD-shell" evidence="2">
    <location>
        <begin position="34"/>
        <end position="137"/>
    </location>
</feature>
<protein>
    <recommendedName>
        <fullName evidence="2">Teneurin-like YD-shell domain-containing protein</fullName>
    </recommendedName>
</protein>
<name>A0A5C6M0Q6_9BACT</name>
<reference evidence="3 4" key="1">
    <citation type="submission" date="2019-08" db="EMBL/GenBank/DDBJ databases">
        <title>Whole genome sequencing of chitin degrading bacteria Chitinophaga pinensis YS16.</title>
        <authorList>
            <person name="Singh R.P."/>
            <person name="Manchanda G."/>
            <person name="Maurya I.K."/>
            <person name="Joshi N.K."/>
            <person name="Srivastava A.K."/>
        </authorList>
    </citation>
    <scope>NUCLEOTIDE SEQUENCE [LARGE SCALE GENOMIC DNA]</scope>
    <source>
        <strain evidence="3 4">YS-16</strain>
    </source>
</reference>
<organism evidence="3 4">
    <name type="scientific">Chitinophaga pinensis</name>
    <dbReference type="NCBI Taxonomy" id="79329"/>
    <lineage>
        <taxon>Bacteria</taxon>
        <taxon>Pseudomonadati</taxon>
        <taxon>Bacteroidota</taxon>
        <taxon>Chitinophagia</taxon>
        <taxon>Chitinophagales</taxon>
        <taxon>Chitinophagaceae</taxon>
        <taxon>Chitinophaga</taxon>
    </lineage>
</organism>
<dbReference type="Gene3D" id="2.180.10.10">
    <property type="entry name" value="RHS repeat-associated core"/>
    <property type="match status" value="1"/>
</dbReference>
<dbReference type="InterPro" id="IPR056823">
    <property type="entry name" value="TEN-like_YD-shell"/>
</dbReference>
<dbReference type="EMBL" id="VOHS01000004">
    <property type="protein sequence ID" value="TWW01569.1"/>
    <property type="molecule type" value="Genomic_DNA"/>
</dbReference>
<dbReference type="Pfam" id="PF25023">
    <property type="entry name" value="TEN_YD-shell"/>
    <property type="match status" value="1"/>
</dbReference>
<accession>A0A5C6M0Q6</accession>
<dbReference type="NCBIfam" id="TIGR01643">
    <property type="entry name" value="YD_repeat_2x"/>
    <property type="match status" value="1"/>
</dbReference>
<keyword evidence="1" id="KW-0677">Repeat</keyword>
<dbReference type="Proteomes" id="UP000318815">
    <property type="component" value="Unassembled WGS sequence"/>
</dbReference>
<keyword evidence="4" id="KW-1185">Reference proteome</keyword>
<comment type="caution">
    <text evidence="3">The sequence shown here is derived from an EMBL/GenBank/DDBJ whole genome shotgun (WGS) entry which is preliminary data.</text>
</comment>
<dbReference type="OrthoDB" id="568326at2"/>
<evidence type="ECO:0000256" key="1">
    <source>
        <dbReference type="ARBA" id="ARBA00022737"/>
    </source>
</evidence>
<evidence type="ECO:0000259" key="2">
    <source>
        <dbReference type="Pfam" id="PF25023"/>
    </source>
</evidence>
<dbReference type="AlphaFoldDB" id="A0A5C6M0Q6"/>
<proteinExistence type="predicted"/>
<dbReference type="InterPro" id="IPR006530">
    <property type="entry name" value="YD"/>
</dbReference>
<sequence>MNTSCIIMRTNCIIPSVKHIQGPSVSLSQYTYKAQFIISFHYNFRGTLVRVIDSAGRHLHISSDHAGRITNVSVHHRGQEKVLISYAYNEAGDLSTITDALGQSTTITYDHHKMVKKTDRNGQSFYWEYDQKGRCVYTRGDGDILSGRLEYHPEEGYNLITNSLNQTTTYYYTPDFVVYQIKDPMGYSRFTEHTPDFEVYREINEEGDATVMHMMKRAILPASFILMAVR</sequence>